<dbReference type="EMBL" id="JAULSV010000001">
    <property type="protein sequence ID" value="KAK0656819.1"/>
    <property type="molecule type" value="Genomic_DNA"/>
</dbReference>
<organism evidence="2 3">
    <name type="scientific">Cercophora newfieldiana</name>
    <dbReference type="NCBI Taxonomy" id="92897"/>
    <lineage>
        <taxon>Eukaryota</taxon>
        <taxon>Fungi</taxon>
        <taxon>Dikarya</taxon>
        <taxon>Ascomycota</taxon>
        <taxon>Pezizomycotina</taxon>
        <taxon>Sordariomycetes</taxon>
        <taxon>Sordariomycetidae</taxon>
        <taxon>Sordariales</taxon>
        <taxon>Lasiosphaeriaceae</taxon>
        <taxon>Cercophora</taxon>
    </lineage>
</organism>
<evidence type="ECO:0000256" key="1">
    <source>
        <dbReference type="SAM" id="MobiDB-lite"/>
    </source>
</evidence>
<accession>A0AA39YQK0</accession>
<reference evidence="2" key="1">
    <citation type="submission" date="2023-06" db="EMBL/GenBank/DDBJ databases">
        <title>Genome-scale phylogeny and comparative genomics of the fungal order Sordariales.</title>
        <authorList>
            <consortium name="Lawrence Berkeley National Laboratory"/>
            <person name="Hensen N."/>
            <person name="Bonometti L."/>
            <person name="Westerberg I."/>
            <person name="Brannstrom I.O."/>
            <person name="Guillou S."/>
            <person name="Cros-Aarteil S."/>
            <person name="Calhoun S."/>
            <person name="Haridas S."/>
            <person name="Kuo A."/>
            <person name="Mondo S."/>
            <person name="Pangilinan J."/>
            <person name="Riley R."/>
            <person name="Labutti K."/>
            <person name="Andreopoulos B."/>
            <person name="Lipzen A."/>
            <person name="Chen C."/>
            <person name="Yanf M."/>
            <person name="Daum C."/>
            <person name="Ng V."/>
            <person name="Clum A."/>
            <person name="Steindorff A."/>
            <person name="Ohm R."/>
            <person name="Martin F."/>
            <person name="Silar P."/>
            <person name="Natvig D."/>
            <person name="Lalanne C."/>
            <person name="Gautier V."/>
            <person name="Ament-Velasquez S.L."/>
            <person name="Kruys A."/>
            <person name="Hutchinson M.I."/>
            <person name="Powell A.J."/>
            <person name="Barry K."/>
            <person name="Miller A.N."/>
            <person name="Grigoriev I.V."/>
            <person name="Debuchy R."/>
            <person name="Gladieux P."/>
            <person name="Thoren M.H."/>
            <person name="Johannesson H."/>
        </authorList>
    </citation>
    <scope>NUCLEOTIDE SEQUENCE</scope>
    <source>
        <strain evidence="2">SMH2532-1</strain>
    </source>
</reference>
<feature type="region of interest" description="Disordered" evidence="1">
    <location>
        <begin position="262"/>
        <end position="351"/>
    </location>
</feature>
<name>A0AA39YQK0_9PEZI</name>
<dbReference type="Proteomes" id="UP001174936">
    <property type="component" value="Unassembled WGS sequence"/>
</dbReference>
<dbReference type="AlphaFoldDB" id="A0AA39YQK0"/>
<feature type="compositionally biased region" description="Basic and acidic residues" evidence="1">
    <location>
        <begin position="317"/>
        <end position="335"/>
    </location>
</feature>
<feature type="compositionally biased region" description="Acidic residues" evidence="1">
    <location>
        <begin position="283"/>
        <end position="302"/>
    </location>
</feature>
<sequence length="374" mass="44564">MCYWDRENFACGHNKYKCRLCARFEHRGQECPRSWTWTVFEFTIDTRCERSRCRRDLYKQARRRRREYLRDWYWEICRIMTSFGLQSGVKNNYQVTWTLPAKASPLAQLPAKSSGYHKDSYVFRLEIRLSRPLEYFEYLATSPTHRQKLVAFPRSHNGRRHWDSVVNQHHLFISLPIRLQPSYPSQSRTLRTESPQPENKSPAHKMCYWAQENHRCRHVVTQTQPCEKDLPKEDWCPLPWSIMYISVAYGCERCLLQCHLDDDDDDDSTIKEEEVGGEHTETYDEEEENHNEEEGSEEQWEKEEEKENVDRRKKSEKGKEVEKLSNATEVKEENPKKRKAVDQASTTNPVRRRVTFVVDIDDEDEVDVLKVSTA</sequence>
<protein>
    <submittedName>
        <fullName evidence="2">Uncharacterized protein</fullName>
    </submittedName>
</protein>
<gene>
    <name evidence="2" type="ORF">B0T16DRAFT_385459</name>
</gene>
<feature type="compositionally biased region" description="Basic and acidic residues" evidence="1">
    <location>
        <begin position="268"/>
        <end position="282"/>
    </location>
</feature>
<proteinExistence type="predicted"/>
<evidence type="ECO:0000313" key="3">
    <source>
        <dbReference type="Proteomes" id="UP001174936"/>
    </source>
</evidence>
<keyword evidence="3" id="KW-1185">Reference proteome</keyword>
<comment type="caution">
    <text evidence="2">The sequence shown here is derived from an EMBL/GenBank/DDBJ whole genome shotgun (WGS) entry which is preliminary data.</text>
</comment>
<evidence type="ECO:0000313" key="2">
    <source>
        <dbReference type="EMBL" id="KAK0656819.1"/>
    </source>
</evidence>